<name>A0AAV8ZLH6_9CUCU</name>
<reference evidence="1" key="1">
    <citation type="journal article" date="2023" name="Insect Mol. Biol.">
        <title>Genome sequencing provides insights into the evolution of gene families encoding plant cell wall-degrading enzymes in longhorned beetles.</title>
        <authorList>
            <person name="Shin N.R."/>
            <person name="Okamura Y."/>
            <person name="Kirsch R."/>
            <person name="Pauchet Y."/>
        </authorList>
    </citation>
    <scope>NUCLEOTIDE SEQUENCE</scope>
    <source>
        <strain evidence="1">RBIC_L_NR</strain>
    </source>
</reference>
<gene>
    <name evidence="1" type="ORF">NQ314_004475</name>
</gene>
<sequence>MVFGSGKTLEKDMKNWIEYKILGSRVYMRDVVPHKYIKSPKPAYQKYISQLSSSDRKRKLQSLDNLGDKVKRKFYFEDPSTSHLKVVENLASTFVKSSTPVENIEIIDNSVNCVQSPSSNFDETPLKEKYDVEVIAECEVNNKQVCHIACDFPSVVYQEKNIQTNIRPKIRSIGVNTQKIVRSCATSTEPFESLSSSMSPTSSFTNGNCATGESPIKIPSTIATN</sequence>
<evidence type="ECO:0000313" key="2">
    <source>
        <dbReference type="Proteomes" id="UP001162156"/>
    </source>
</evidence>
<dbReference type="Proteomes" id="UP001162156">
    <property type="component" value="Unassembled WGS sequence"/>
</dbReference>
<comment type="caution">
    <text evidence="1">The sequence shown here is derived from an EMBL/GenBank/DDBJ whole genome shotgun (WGS) entry which is preliminary data.</text>
</comment>
<organism evidence="1 2">
    <name type="scientific">Rhamnusium bicolor</name>
    <dbReference type="NCBI Taxonomy" id="1586634"/>
    <lineage>
        <taxon>Eukaryota</taxon>
        <taxon>Metazoa</taxon>
        <taxon>Ecdysozoa</taxon>
        <taxon>Arthropoda</taxon>
        <taxon>Hexapoda</taxon>
        <taxon>Insecta</taxon>
        <taxon>Pterygota</taxon>
        <taxon>Neoptera</taxon>
        <taxon>Endopterygota</taxon>
        <taxon>Coleoptera</taxon>
        <taxon>Polyphaga</taxon>
        <taxon>Cucujiformia</taxon>
        <taxon>Chrysomeloidea</taxon>
        <taxon>Cerambycidae</taxon>
        <taxon>Lepturinae</taxon>
        <taxon>Rhagiini</taxon>
        <taxon>Rhamnusium</taxon>
    </lineage>
</organism>
<dbReference type="AlphaFoldDB" id="A0AAV8ZLH6"/>
<evidence type="ECO:0000313" key="1">
    <source>
        <dbReference type="EMBL" id="KAJ8965074.1"/>
    </source>
</evidence>
<accession>A0AAV8ZLH6</accession>
<proteinExistence type="predicted"/>
<protein>
    <submittedName>
        <fullName evidence="1">Uncharacterized protein</fullName>
    </submittedName>
</protein>
<dbReference type="EMBL" id="JANEYF010001281">
    <property type="protein sequence ID" value="KAJ8965074.1"/>
    <property type="molecule type" value="Genomic_DNA"/>
</dbReference>
<keyword evidence="2" id="KW-1185">Reference proteome</keyword>